<dbReference type="SMART" id="SM00283">
    <property type="entry name" value="MA"/>
    <property type="match status" value="1"/>
</dbReference>
<evidence type="ECO:0000256" key="2">
    <source>
        <dbReference type="ARBA" id="ARBA00023224"/>
    </source>
</evidence>
<keyword evidence="5" id="KW-1133">Transmembrane helix</keyword>
<name>A0AAJ1BHN2_9GAMM</name>
<gene>
    <name evidence="8" type="ORF">MJ923_06820</name>
</gene>
<keyword evidence="5" id="KW-0812">Transmembrane</keyword>
<reference evidence="8 9" key="1">
    <citation type="submission" date="2022-02" db="EMBL/GenBank/DDBJ databases">
        <title>The genome sequence of Shewanella sp. 3B26.</title>
        <authorList>
            <person name="Du J."/>
        </authorList>
    </citation>
    <scope>NUCLEOTIDE SEQUENCE [LARGE SCALE GENOMIC DNA]</scope>
    <source>
        <strain evidence="8 9">3B26</strain>
    </source>
</reference>
<dbReference type="Pfam" id="PF00015">
    <property type="entry name" value="MCPsignal"/>
    <property type="match status" value="1"/>
</dbReference>
<dbReference type="AlphaFoldDB" id="A0AAJ1BHN2"/>
<dbReference type="CDD" id="cd11386">
    <property type="entry name" value="MCP_signal"/>
    <property type="match status" value="1"/>
</dbReference>
<keyword evidence="9" id="KW-1185">Reference proteome</keyword>
<evidence type="ECO:0000313" key="9">
    <source>
        <dbReference type="Proteomes" id="UP001297581"/>
    </source>
</evidence>
<dbReference type="FunFam" id="1.10.287.950:FF:000001">
    <property type="entry name" value="Methyl-accepting chemotaxis sensory transducer"/>
    <property type="match status" value="1"/>
</dbReference>
<dbReference type="EMBL" id="JAKUDL010000002">
    <property type="protein sequence ID" value="MCH4294014.1"/>
    <property type="molecule type" value="Genomic_DNA"/>
</dbReference>
<dbReference type="GO" id="GO:0007165">
    <property type="term" value="P:signal transduction"/>
    <property type="evidence" value="ECO:0007669"/>
    <property type="project" value="UniProtKB-KW"/>
</dbReference>
<comment type="similarity">
    <text evidence="3">Belongs to the methyl-accepting chemotaxis (MCP) protein family.</text>
</comment>
<evidence type="ECO:0000259" key="7">
    <source>
        <dbReference type="PROSITE" id="PS50885"/>
    </source>
</evidence>
<keyword evidence="2 4" id="KW-0807">Transducer</keyword>
<feature type="domain" description="Methyl-accepting transducer" evidence="6">
    <location>
        <begin position="307"/>
        <end position="543"/>
    </location>
</feature>
<proteinExistence type="inferred from homology"/>
<dbReference type="Proteomes" id="UP001297581">
    <property type="component" value="Unassembled WGS sequence"/>
</dbReference>
<evidence type="ECO:0000256" key="4">
    <source>
        <dbReference type="PROSITE-ProRule" id="PRU00284"/>
    </source>
</evidence>
<comment type="subcellular location">
    <subcellularLocation>
        <location evidence="1">Membrane</location>
    </subcellularLocation>
</comment>
<dbReference type="GO" id="GO:0016020">
    <property type="term" value="C:membrane"/>
    <property type="evidence" value="ECO:0007669"/>
    <property type="project" value="UniProtKB-SubCell"/>
</dbReference>
<dbReference type="RefSeq" id="WP_240590453.1">
    <property type="nucleotide sequence ID" value="NZ_JAKUDL010000002.1"/>
</dbReference>
<dbReference type="PANTHER" id="PTHR32089">
    <property type="entry name" value="METHYL-ACCEPTING CHEMOTAXIS PROTEIN MCPB"/>
    <property type="match status" value="1"/>
</dbReference>
<evidence type="ECO:0000256" key="5">
    <source>
        <dbReference type="SAM" id="Phobius"/>
    </source>
</evidence>
<evidence type="ECO:0000256" key="3">
    <source>
        <dbReference type="ARBA" id="ARBA00029447"/>
    </source>
</evidence>
<feature type="transmembrane region" description="Helical" evidence="5">
    <location>
        <begin position="225"/>
        <end position="247"/>
    </location>
</feature>
<accession>A0AAJ1BHN2</accession>
<dbReference type="Gene3D" id="1.10.287.950">
    <property type="entry name" value="Methyl-accepting chemotaxis protein"/>
    <property type="match status" value="1"/>
</dbReference>
<dbReference type="InterPro" id="IPR004089">
    <property type="entry name" value="MCPsignal_dom"/>
</dbReference>
<sequence>MNAKKMMSLVFGAIGLTAVITGILTAMVDSRIDRLNDAARVRYLSYQLADELRQSSDDLTRLARTYAITGDEKYERMYLDILAIRNGEKPRPENYHQIYWDLVLNYGEKPKPDGKLQAIKSMMKELGFSDEEFGYLDEAQRNSDALVGLEVRAMNAVKGLFIDPNSKNYTVQGEPDMALARELLHSNQYHAEKAKIMAPIDKFFTALDRRTGVEFESQLSNLHAALIWAQSALVLMILVALGGFYLVKSNIVSPLVKTCRQLGSIQKAKDLSQRISVNAQGEIAEIEAQINSFITSLSGSLQSTDAIAREVAELTNQTRTAVRQSRENTDSVAHELDTSASAMEEMTATLSHVSENTQDAESRAAENETHVTLGQETVHQAMKAMDILESEFSNTQNAMQHLVNESSQVSNVLGVIKAIAEQTNLLALNAAIEAARAGEQGRGFAVVADEVRSLAQRTQDSTKEIDDIVASLQSRTSQVSGSVTQAAGMMQKAGDELKRIVSVFEDIRQSTAAIHGVNTQVATSTEEQSLVSRDIANSLMVIRDSSMTVKQIIDTLETTCSELDGKANKLREQAAEYRY</sequence>
<evidence type="ECO:0000256" key="1">
    <source>
        <dbReference type="ARBA" id="ARBA00004370"/>
    </source>
</evidence>
<keyword evidence="5" id="KW-0472">Membrane</keyword>
<dbReference type="SUPFAM" id="SSF58104">
    <property type="entry name" value="Methyl-accepting chemotaxis protein (MCP) signaling domain"/>
    <property type="match status" value="1"/>
</dbReference>
<protein>
    <submittedName>
        <fullName evidence="8">Methyl-accepting chemotaxis protein</fullName>
    </submittedName>
</protein>
<dbReference type="PROSITE" id="PS50885">
    <property type="entry name" value="HAMP"/>
    <property type="match status" value="1"/>
</dbReference>
<dbReference type="PROSITE" id="PS50111">
    <property type="entry name" value="CHEMOTAXIS_TRANSDUC_2"/>
    <property type="match status" value="1"/>
</dbReference>
<evidence type="ECO:0000313" key="8">
    <source>
        <dbReference type="EMBL" id="MCH4294014.1"/>
    </source>
</evidence>
<organism evidence="8 9">
    <name type="scientific">Shewanella zhuhaiensis</name>
    <dbReference type="NCBI Taxonomy" id="2919576"/>
    <lineage>
        <taxon>Bacteria</taxon>
        <taxon>Pseudomonadati</taxon>
        <taxon>Pseudomonadota</taxon>
        <taxon>Gammaproteobacteria</taxon>
        <taxon>Alteromonadales</taxon>
        <taxon>Shewanellaceae</taxon>
        <taxon>Shewanella</taxon>
    </lineage>
</organism>
<evidence type="ECO:0000259" key="6">
    <source>
        <dbReference type="PROSITE" id="PS50111"/>
    </source>
</evidence>
<dbReference type="GO" id="GO:0006935">
    <property type="term" value="P:chemotaxis"/>
    <property type="evidence" value="ECO:0007669"/>
    <property type="project" value="UniProtKB-ARBA"/>
</dbReference>
<dbReference type="InterPro" id="IPR003660">
    <property type="entry name" value="HAMP_dom"/>
</dbReference>
<dbReference type="PANTHER" id="PTHR32089:SF41">
    <property type="entry name" value="METHYL-ACCEPTING CHEMOTAXIS PROTEIN"/>
    <property type="match status" value="1"/>
</dbReference>
<feature type="domain" description="HAMP" evidence="7">
    <location>
        <begin position="249"/>
        <end position="302"/>
    </location>
</feature>
<comment type="caution">
    <text evidence="8">The sequence shown here is derived from an EMBL/GenBank/DDBJ whole genome shotgun (WGS) entry which is preliminary data.</text>
</comment>